<protein>
    <submittedName>
        <fullName evidence="1">Glutamate--cysteine ligase</fullName>
    </submittedName>
</protein>
<dbReference type="OrthoDB" id="240589at2"/>
<gene>
    <name evidence="1" type="ORF">CS022_01980</name>
</gene>
<dbReference type="PANTHER" id="PTHR36510:SF3">
    <property type="entry name" value="CONSERVED PROTEIN"/>
    <property type="match status" value="1"/>
</dbReference>
<dbReference type="Proteomes" id="UP000290287">
    <property type="component" value="Unassembled WGS sequence"/>
</dbReference>
<dbReference type="GO" id="GO:0016879">
    <property type="term" value="F:ligase activity, forming carbon-nitrogen bonds"/>
    <property type="evidence" value="ECO:0007669"/>
    <property type="project" value="TreeGrafter"/>
</dbReference>
<dbReference type="InterPro" id="IPR006336">
    <property type="entry name" value="GCS2"/>
</dbReference>
<dbReference type="InterPro" id="IPR050141">
    <property type="entry name" value="GCL_type2/YbdK_subfam"/>
</dbReference>
<accession>A0A4Q0YUE7</accession>
<keyword evidence="1" id="KW-0436">Ligase</keyword>
<dbReference type="EMBL" id="PEIB01000002">
    <property type="protein sequence ID" value="RXJ74403.1"/>
    <property type="molecule type" value="Genomic_DNA"/>
</dbReference>
<reference evidence="1 2" key="1">
    <citation type="submission" date="2017-10" db="EMBL/GenBank/DDBJ databases">
        <title>Nyctiphanis sp. nov., isolated from the stomach of the euphausiid Nyctiphanes simplex (Hansen, 1911) in the Gulf of California.</title>
        <authorList>
            <person name="Gomez-Gil B."/>
            <person name="Aguilar-Mendez M."/>
            <person name="Lopez-Cortes A."/>
            <person name="Gomez-Gutierrez J."/>
            <person name="Roque A."/>
            <person name="Lang E."/>
            <person name="Gonzalez-Castillo A."/>
        </authorList>
    </citation>
    <scope>NUCLEOTIDE SEQUENCE [LARGE SCALE GENOMIC DNA]</scope>
    <source>
        <strain evidence="1 2">CAIM 600</strain>
    </source>
</reference>
<keyword evidence="2" id="KW-1185">Reference proteome</keyword>
<sequence length="503" mass="56892">MGLDIDKSDFDDKDHTRFANELRHDLETLERLLSSKGWGEGPSTIGAELELYLTDINNRPIPCNDKVLSLARDPFLTTEINKFNVEYNCPYVPVKGKPFSRLKTLMDKRILTLQELVDNDGVKITPVGILPTLLETDFDAGHMTDVPRYQALIKVLRQCRGQPFHIEIEGFDSLSMDVEEATIEGANTSFQVHVRVNPDEFASWYNAIQLSSAFSLAMGANSPTFLGKKLWHETRIPLFTQSVDCRNPMREAHLPCRASFGQGYLRNSAIELFRQGIHLLPVLLPDWSDNTLKSPELKSAARRHTQKRESESPELRALRLHQSTIWYWNRPVYDQADGGHMRIELRSLPAGPTTIDMLANAALSIGLAQHFRHNIEFLMDMLPFEFARHNFFAAARAGIDAKFIWGASTGSVREYPVTDLLLPLLDGAANGLREIGIDGKEADKWIAVIERRIMTKQTGAVWQLSSLAHYEQMQSSYQALSSMFSDYRANCMSGEPVSDWIVH</sequence>
<dbReference type="AlphaFoldDB" id="A0A4Q0YUE7"/>
<comment type="caution">
    <text evidence="1">The sequence shown here is derived from an EMBL/GenBank/DDBJ whole genome shotgun (WGS) entry which is preliminary data.</text>
</comment>
<evidence type="ECO:0000313" key="2">
    <source>
        <dbReference type="Proteomes" id="UP000290287"/>
    </source>
</evidence>
<dbReference type="Pfam" id="PF04107">
    <property type="entry name" value="GCS2"/>
    <property type="match status" value="1"/>
</dbReference>
<dbReference type="RefSeq" id="WP_129120870.1">
    <property type="nucleotide sequence ID" value="NZ_PEIB01000002.1"/>
</dbReference>
<dbReference type="InterPro" id="IPR014746">
    <property type="entry name" value="Gln_synth/guanido_kin_cat_dom"/>
</dbReference>
<organism evidence="1 2">
    <name type="scientific">Veronia nyctiphanis</name>
    <dbReference type="NCBI Taxonomy" id="1278244"/>
    <lineage>
        <taxon>Bacteria</taxon>
        <taxon>Pseudomonadati</taxon>
        <taxon>Pseudomonadota</taxon>
        <taxon>Gammaproteobacteria</taxon>
        <taxon>Vibrionales</taxon>
        <taxon>Vibrionaceae</taxon>
        <taxon>Veronia</taxon>
    </lineage>
</organism>
<proteinExistence type="predicted"/>
<dbReference type="SUPFAM" id="SSF55931">
    <property type="entry name" value="Glutamine synthetase/guanido kinase"/>
    <property type="match status" value="1"/>
</dbReference>
<name>A0A4Q0YUE7_9GAMM</name>
<dbReference type="Gene3D" id="3.30.590.20">
    <property type="match status" value="1"/>
</dbReference>
<dbReference type="PANTHER" id="PTHR36510">
    <property type="entry name" value="GLUTAMATE--CYSTEINE LIGASE 2-RELATED"/>
    <property type="match status" value="1"/>
</dbReference>
<evidence type="ECO:0000313" key="1">
    <source>
        <dbReference type="EMBL" id="RXJ74403.1"/>
    </source>
</evidence>